<evidence type="ECO:0000313" key="3">
    <source>
        <dbReference type="Proteomes" id="UP000612956"/>
    </source>
</evidence>
<accession>A0A917V822</accession>
<dbReference type="AlphaFoldDB" id="A0A917V822"/>
<keyword evidence="1" id="KW-0732">Signal</keyword>
<feature type="chain" id="PRO_5037387388" description="Secreted protein" evidence="1">
    <location>
        <begin position="28"/>
        <end position="140"/>
    </location>
</feature>
<reference evidence="2" key="2">
    <citation type="submission" date="2020-09" db="EMBL/GenBank/DDBJ databases">
        <authorList>
            <person name="Sun Q."/>
            <person name="Zhou Y."/>
        </authorList>
    </citation>
    <scope>NUCLEOTIDE SEQUENCE</scope>
    <source>
        <strain evidence="2">CGMCC 4.7278</strain>
    </source>
</reference>
<organism evidence="2 3">
    <name type="scientific">Nocardia camponoti</name>
    <dbReference type="NCBI Taxonomy" id="1616106"/>
    <lineage>
        <taxon>Bacteria</taxon>
        <taxon>Bacillati</taxon>
        <taxon>Actinomycetota</taxon>
        <taxon>Actinomycetes</taxon>
        <taxon>Mycobacteriales</taxon>
        <taxon>Nocardiaceae</taxon>
        <taxon>Nocardia</taxon>
    </lineage>
</organism>
<gene>
    <name evidence="2" type="ORF">GCM10011591_18940</name>
</gene>
<comment type="caution">
    <text evidence="2">The sequence shown here is derived from an EMBL/GenBank/DDBJ whole genome shotgun (WGS) entry which is preliminary data.</text>
</comment>
<name>A0A917V822_9NOCA</name>
<dbReference type="EMBL" id="BMMW01000002">
    <property type="protein sequence ID" value="GGK47824.1"/>
    <property type="molecule type" value="Genomic_DNA"/>
</dbReference>
<dbReference type="Proteomes" id="UP000612956">
    <property type="component" value="Unassembled WGS sequence"/>
</dbReference>
<evidence type="ECO:0000313" key="2">
    <source>
        <dbReference type="EMBL" id="GGK47824.1"/>
    </source>
</evidence>
<keyword evidence="3" id="KW-1185">Reference proteome</keyword>
<protein>
    <recommendedName>
        <fullName evidence="4">Secreted protein</fullName>
    </recommendedName>
</protein>
<dbReference type="RefSeq" id="WP_229683839.1">
    <property type="nucleotide sequence ID" value="NZ_BMMW01000002.1"/>
</dbReference>
<evidence type="ECO:0000256" key="1">
    <source>
        <dbReference type="SAM" id="SignalP"/>
    </source>
</evidence>
<proteinExistence type="predicted"/>
<evidence type="ECO:0008006" key="4">
    <source>
        <dbReference type="Google" id="ProtNLM"/>
    </source>
</evidence>
<feature type="signal peptide" evidence="1">
    <location>
        <begin position="1"/>
        <end position="27"/>
    </location>
</feature>
<sequence length="140" mass="14072">MKLFVQRCVIGISLALGLAGGSGVAVADPAVMPFQINPAPFGNPNGSFDAFPGRCAVVFVEPGSVVITGANARGWGCYPQSHVRWWNITTGATGYAQLGPGLNGFPPAATLTTGAGTVGLMLTSASGGPETPGFATFTVS</sequence>
<reference evidence="2" key="1">
    <citation type="journal article" date="2014" name="Int. J. Syst. Evol. Microbiol.">
        <title>Complete genome sequence of Corynebacterium casei LMG S-19264T (=DSM 44701T), isolated from a smear-ripened cheese.</title>
        <authorList>
            <consortium name="US DOE Joint Genome Institute (JGI-PGF)"/>
            <person name="Walter F."/>
            <person name="Albersmeier A."/>
            <person name="Kalinowski J."/>
            <person name="Ruckert C."/>
        </authorList>
    </citation>
    <scope>NUCLEOTIDE SEQUENCE</scope>
    <source>
        <strain evidence="2">CGMCC 4.7278</strain>
    </source>
</reference>